<dbReference type="EMBL" id="JAGKQH010000020">
    <property type="protein sequence ID" value="KAG6571265.1"/>
    <property type="molecule type" value="Genomic_DNA"/>
</dbReference>
<feature type="region of interest" description="Disordered" evidence="1">
    <location>
        <begin position="65"/>
        <end position="84"/>
    </location>
</feature>
<accession>A0AAV6LWJ6</accession>
<evidence type="ECO:0000256" key="2">
    <source>
        <dbReference type="SAM" id="Phobius"/>
    </source>
</evidence>
<gene>
    <name evidence="3" type="ORF">SDJN03_30180</name>
</gene>
<name>A0AAV6LWJ6_9ROSI</name>
<feature type="transmembrane region" description="Helical" evidence="2">
    <location>
        <begin position="20"/>
        <end position="42"/>
    </location>
</feature>
<feature type="compositionally biased region" description="Low complexity" evidence="1">
    <location>
        <begin position="66"/>
        <end position="75"/>
    </location>
</feature>
<dbReference type="Proteomes" id="UP000685013">
    <property type="component" value="Chromosome 20"/>
</dbReference>
<keyword evidence="2" id="KW-1133">Transmembrane helix</keyword>
<evidence type="ECO:0000313" key="4">
    <source>
        <dbReference type="Proteomes" id="UP000685013"/>
    </source>
</evidence>
<comment type="caution">
    <text evidence="3">The sequence shown here is derived from an EMBL/GenBank/DDBJ whole genome shotgun (WGS) entry which is preliminary data.</text>
</comment>
<protein>
    <submittedName>
        <fullName evidence="3">Uncharacterized protein</fullName>
    </submittedName>
</protein>
<keyword evidence="4" id="KW-1185">Reference proteome</keyword>
<dbReference type="AlphaFoldDB" id="A0AAV6LWJ6"/>
<keyword evidence="2" id="KW-0472">Membrane</keyword>
<keyword evidence="2" id="KW-0812">Transmembrane</keyword>
<sequence length="84" mass="9637">MKDNPTLDNRNSAAYFTHMHLQLPATSILILALHELLMTVCFKAKEHLLQRGNYFARRFARNQSCRPRNANQAKAARQRAGRTA</sequence>
<feature type="non-terminal residue" evidence="3">
    <location>
        <position position="1"/>
    </location>
</feature>
<evidence type="ECO:0000256" key="1">
    <source>
        <dbReference type="SAM" id="MobiDB-lite"/>
    </source>
</evidence>
<organism evidence="3 4">
    <name type="scientific">Cucurbita argyrosperma subsp. sororia</name>
    <dbReference type="NCBI Taxonomy" id="37648"/>
    <lineage>
        <taxon>Eukaryota</taxon>
        <taxon>Viridiplantae</taxon>
        <taxon>Streptophyta</taxon>
        <taxon>Embryophyta</taxon>
        <taxon>Tracheophyta</taxon>
        <taxon>Spermatophyta</taxon>
        <taxon>Magnoliopsida</taxon>
        <taxon>eudicotyledons</taxon>
        <taxon>Gunneridae</taxon>
        <taxon>Pentapetalae</taxon>
        <taxon>rosids</taxon>
        <taxon>fabids</taxon>
        <taxon>Cucurbitales</taxon>
        <taxon>Cucurbitaceae</taxon>
        <taxon>Cucurbiteae</taxon>
        <taxon>Cucurbita</taxon>
    </lineage>
</organism>
<proteinExistence type="predicted"/>
<reference evidence="3 4" key="1">
    <citation type="journal article" date="2021" name="Hortic Res">
        <title>The domestication of Cucurbita argyrosperma as revealed by the genome of its wild relative.</title>
        <authorList>
            <person name="Barrera-Redondo J."/>
            <person name="Sanchez-de la Vega G."/>
            <person name="Aguirre-Liguori J.A."/>
            <person name="Castellanos-Morales G."/>
            <person name="Gutierrez-Guerrero Y.T."/>
            <person name="Aguirre-Dugua X."/>
            <person name="Aguirre-Planter E."/>
            <person name="Tenaillon M.I."/>
            <person name="Lira-Saade R."/>
            <person name="Eguiarte L.E."/>
        </authorList>
    </citation>
    <scope>NUCLEOTIDE SEQUENCE [LARGE SCALE GENOMIC DNA]</scope>
    <source>
        <strain evidence="3">JBR-2021</strain>
    </source>
</reference>
<evidence type="ECO:0000313" key="3">
    <source>
        <dbReference type="EMBL" id="KAG6571265.1"/>
    </source>
</evidence>